<sequence length="51" mass="5948">MAFGLPWETFAMLFKGSMKKNSYSKPIIAYRGRCLTTTHTHKKKKKKTELL</sequence>
<dbReference type="EMBL" id="PDCK01000043">
    <property type="protein sequence ID" value="PRQ30295.1"/>
    <property type="molecule type" value="Genomic_DNA"/>
</dbReference>
<evidence type="ECO:0000313" key="2">
    <source>
        <dbReference type="Proteomes" id="UP000238479"/>
    </source>
</evidence>
<keyword evidence="2" id="KW-1185">Reference proteome</keyword>
<name>A0A2P6Q7Y7_ROSCH</name>
<gene>
    <name evidence="1" type="ORF">RchiOBHm_Chr5g0023051</name>
</gene>
<dbReference type="Proteomes" id="UP000238479">
    <property type="component" value="Chromosome 5"/>
</dbReference>
<protein>
    <submittedName>
        <fullName evidence="1">Uncharacterized protein</fullName>
    </submittedName>
</protein>
<organism evidence="1 2">
    <name type="scientific">Rosa chinensis</name>
    <name type="common">China rose</name>
    <dbReference type="NCBI Taxonomy" id="74649"/>
    <lineage>
        <taxon>Eukaryota</taxon>
        <taxon>Viridiplantae</taxon>
        <taxon>Streptophyta</taxon>
        <taxon>Embryophyta</taxon>
        <taxon>Tracheophyta</taxon>
        <taxon>Spermatophyta</taxon>
        <taxon>Magnoliopsida</taxon>
        <taxon>eudicotyledons</taxon>
        <taxon>Gunneridae</taxon>
        <taxon>Pentapetalae</taxon>
        <taxon>rosids</taxon>
        <taxon>fabids</taxon>
        <taxon>Rosales</taxon>
        <taxon>Rosaceae</taxon>
        <taxon>Rosoideae</taxon>
        <taxon>Rosoideae incertae sedis</taxon>
        <taxon>Rosa</taxon>
    </lineage>
</organism>
<evidence type="ECO:0000313" key="1">
    <source>
        <dbReference type="EMBL" id="PRQ30295.1"/>
    </source>
</evidence>
<accession>A0A2P6Q7Y7</accession>
<reference evidence="1 2" key="1">
    <citation type="journal article" date="2018" name="Nat. Genet.">
        <title>The Rosa genome provides new insights in the design of modern roses.</title>
        <authorList>
            <person name="Bendahmane M."/>
        </authorList>
    </citation>
    <scope>NUCLEOTIDE SEQUENCE [LARGE SCALE GENOMIC DNA]</scope>
    <source>
        <strain evidence="2">cv. Old Blush</strain>
    </source>
</reference>
<comment type="caution">
    <text evidence="1">The sequence shown here is derived from an EMBL/GenBank/DDBJ whole genome shotgun (WGS) entry which is preliminary data.</text>
</comment>
<proteinExistence type="predicted"/>
<dbReference type="Gramene" id="PRQ30295">
    <property type="protein sequence ID" value="PRQ30295"/>
    <property type="gene ID" value="RchiOBHm_Chr5g0023051"/>
</dbReference>
<dbReference type="AlphaFoldDB" id="A0A2P6Q7Y7"/>